<accession>A0AAW8CN20</accession>
<evidence type="ECO:0000313" key="2">
    <source>
        <dbReference type="Proteomes" id="UP001230466"/>
    </source>
</evidence>
<comment type="caution">
    <text evidence="1">The sequence shown here is derived from an EMBL/GenBank/DDBJ whole genome shotgun (WGS) entry which is preliminary data.</text>
</comment>
<gene>
    <name evidence="1" type="ORF">QJU78_01630</name>
</gene>
<dbReference type="AlphaFoldDB" id="A0AAW8CN20"/>
<protein>
    <submittedName>
        <fullName evidence="1">Uncharacterized protein</fullName>
    </submittedName>
</protein>
<dbReference type="Proteomes" id="UP001230466">
    <property type="component" value="Unassembled WGS sequence"/>
</dbReference>
<evidence type="ECO:0000313" key="1">
    <source>
        <dbReference type="EMBL" id="MDP8186485.1"/>
    </source>
</evidence>
<reference evidence="1" key="1">
    <citation type="journal article" date="2023" name="Front. Microbiol.">
        <title>Phylogeography and host specificity of Pasteurellaceae pathogenic to sea-farmed fish in the north-east Atlantic.</title>
        <authorList>
            <person name="Gulla S."/>
            <person name="Colquhoun D.J."/>
            <person name="Olsen A.B."/>
            <person name="Spilsberg B."/>
            <person name="Lagesen K."/>
            <person name="Aakesson C.P."/>
            <person name="Strom S."/>
            <person name="Manji F."/>
            <person name="Birkbeck T.H."/>
            <person name="Nilsen H.K."/>
        </authorList>
    </citation>
    <scope>NUCLEOTIDE SEQUENCE</scope>
    <source>
        <strain evidence="1">VIB1234</strain>
    </source>
</reference>
<sequence length="70" mass="7806">MKIKVALLVDEYFGGAGSAYGGYGFLARRLVAKYLQNENIQIDVLLKARSRNFGIFAKTHQGKIALFLKI</sequence>
<dbReference type="EMBL" id="JASAYJ010000002">
    <property type="protein sequence ID" value="MDP8186485.1"/>
    <property type="molecule type" value="Genomic_DNA"/>
</dbReference>
<organism evidence="1 2">
    <name type="scientific">Pasteurella atlantica</name>
    <dbReference type="NCBI Taxonomy" id="2827233"/>
    <lineage>
        <taxon>Bacteria</taxon>
        <taxon>Pseudomonadati</taxon>
        <taxon>Pseudomonadota</taxon>
        <taxon>Gammaproteobacteria</taxon>
        <taxon>Pasteurellales</taxon>
        <taxon>Pasteurellaceae</taxon>
        <taxon>Pasteurella</taxon>
    </lineage>
</organism>
<proteinExistence type="predicted"/>
<dbReference type="RefSeq" id="WP_229577132.1">
    <property type="nucleotide sequence ID" value="NZ_JAGRQI010000002.1"/>
</dbReference>
<name>A0AAW8CN20_9PAST</name>